<organism evidence="1 2">
    <name type="scientific">Trema orientale</name>
    <name type="common">Charcoal tree</name>
    <name type="synonym">Celtis orientalis</name>
    <dbReference type="NCBI Taxonomy" id="63057"/>
    <lineage>
        <taxon>Eukaryota</taxon>
        <taxon>Viridiplantae</taxon>
        <taxon>Streptophyta</taxon>
        <taxon>Embryophyta</taxon>
        <taxon>Tracheophyta</taxon>
        <taxon>Spermatophyta</taxon>
        <taxon>Magnoliopsida</taxon>
        <taxon>eudicotyledons</taxon>
        <taxon>Gunneridae</taxon>
        <taxon>Pentapetalae</taxon>
        <taxon>rosids</taxon>
        <taxon>fabids</taxon>
        <taxon>Rosales</taxon>
        <taxon>Cannabaceae</taxon>
        <taxon>Trema</taxon>
    </lineage>
</organism>
<evidence type="ECO:0000313" key="2">
    <source>
        <dbReference type="Proteomes" id="UP000237000"/>
    </source>
</evidence>
<reference evidence="2" key="1">
    <citation type="submission" date="2016-06" db="EMBL/GenBank/DDBJ databases">
        <title>Parallel loss of symbiosis genes in relatives of nitrogen-fixing non-legume Parasponia.</title>
        <authorList>
            <person name="Van Velzen R."/>
            <person name="Holmer R."/>
            <person name="Bu F."/>
            <person name="Rutten L."/>
            <person name="Van Zeijl A."/>
            <person name="Liu W."/>
            <person name="Santuari L."/>
            <person name="Cao Q."/>
            <person name="Sharma T."/>
            <person name="Shen D."/>
            <person name="Roswanjaya Y."/>
            <person name="Wardhani T."/>
            <person name="Kalhor M.S."/>
            <person name="Jansen J."/>
            <person name="Van den Hoogen J."/>
            <person name="Gungor B."/>
            <person name="Hartog M."/>
            <person name="Hontelez J."/>
            <person name="Verver J."/>
            <person name="Yang W.-C."/>
            <person name="Schijlen E."/>
            <person name="Repin R."/>
            <person name="Schilthuizen M."/>
            <person name="Schranz E."/>
            <person name="Heidstra R."/>
            <person name="Miyata K."/>
            <person name="Fedorova E."/>
            <person name="Kohlen W."/>
            <person name="Bisseling T."/>
            <person name="Smit S."/>
            <person name="Geurts R."/>
        </authorList>
    </citation>
    <scope>NUCLEOTIDE SEQUENCE [LARGE SCALE GENOMIC DNA]</scope>
    <source>
        <strain evidence="2">cv. RG33-2</strain>
    </source>
</reference>
<dbReference type="Gene3D" id="1.20.1050.10">
    <property type="match status" value="1"/>
</dbReference>
<keyword evidence="2" id="KW-1185">Reference proteome</keyword>
<dbReference type="AlphaFoldDB" id="A0A2P5F760"/>
<accession>A0A2P5F760</accession>
<sequence length="119" mass="13410">MSLVTRAYGETQEKAINELYAKFKVLEDGIKDLFPDGTQFDGKNVGLLDILLCSTFCPYKVLEEVLGLKIIDPEKNPLIFCWVTALIEVQVVKELMPPHEKLVEVLGIFRNYALNPPAV</sequence>
<dbReference type="InterPro" id="IPR036282">
    <property type="entry name" value="Glutathione-S-Trfase_C_sf"/>
</dbReference>
<dbReference type="Proteomes" id="UP000237000">
    <property type="component" value="Unassembled WGS sequence"/>
</dbReference>
<dbReference type="InterPro" id="IPR045074">
    <property type="entry name" value="GST_C_Tau"/>
</dbReference>
<dbReference type="InParanoid" id="A0A2P5F760"/>
<proteinExistence type="predicted"/>
<name>A0A2P5F760_TREOI</name>
<dbReference type="OrthoDB" id="4951845at2759"/>
<keyword evidence="1" id="KW-0808">Transferase</keyword>
<dbReference type="GO" id="GO:0006749">
    <property type="term" value="P:glutathione metabolic process"/>
    <property type="evidence" value="ECO:0007669"/>
    <property type="project" value="InterPro"/>
</dbReference>
<dbReference type="GO" id="GO:0004364">
    <property type="term" value="F:glutathione transferase activity"/>
    <property type="evidence" value="ECO:0007669"/>
    <property type="project" value="InterPro"/>
</dbReference>
<dbReference type="CDD" id="cd03185">
    <property type="entry name" value="GST_C_Tau"/>
    <property type="match status" value="1"/>
</dbReference>
<protein>
    <submittedName>
        <fullName evidence="1">Glutathione S-transferase, C-terminal-like</fullName>
    </submittedName>
</protein>
<dbReference type="STRING" id="63057.A0A2P5F760"/>
<evidence type="ECO:0000313" key="1">
    <source>
        <dbReference type="EMBL" id="PON93611.1"/>
    </source>
</evidence>
<gene>
    <name evidence="1" type="ORF">TorRG33x02_105950</name>
</gene>
<dbReference type="SUPFAM" id="SSF47616">
    <property type="entry name" value="GST C-terminal domain-like"/>
    <property type="match status" value="1"/>
</dbReference>
<comment type="caution">
    <text evidence="1">The sequence shown here is derived from an EMBL/GenBank/DDBJ whole genome shotgun (WGS) entry which is preliminary data.</text>
</comment>
<dbReference type="EMBL" id="JXTC01000057">
    <property type="protein sequence ID" value="PON93611.1"/>
    <property type="molecule type" value="Genomic_DNA"/>
</dbReference>